<feature type="chain" id="PRO_5020743081" description="Outer membrane protein with beta-barrel domain" evidence="1">
    <location>
        <begin position="21"/>
        <end position="234"/>
    </location>
</feature>
<evidence type="ECO:0000313" key="3">
    <source>
        <dbReference type="Proteomes" id="UP000295657"/>
    </source>
</evidence>
<keyword evidence="3" id="KW-1185">Reference proteome</keyword>
<reference evidence="2 3" key="1">
    <citation type="submission" date="2019-03" db="EMBL/GenBank/DDBJ databases">
        <title>Genomic Encyclopedia of Type Strains, Phase IV (KMG-IV): sequencing the most valuable type-strain genomes for metagenomic binning, comparative biology and taxonomic classification.</title>
        <authorList>
            <person name="Goeker M."/>
        </authorList>
    </citation>
    <scope>NUCLEOTIDE SEQUENCE [LARGE SCALE GENOMIC DNA]</scope>
    <source>
        <strain evidence="2 3">DSM 28403</strain>
    </source>
</reference>
<accession>A0A4R6VBZ2</accession>
<dbReference type="EMBL" id="SNYQ01000003">
    <property type="protein sequence ID" value="TDQ57936.1"/>
    <property type="molecule type" value="Genomic_DNA"/>
</dbReference>
<dbReference type="SUPFAM" id="SSF56925">
    <property type="entry name" value="OMPA-like"/>
    <property type="match status" value="1"/>
</dbReference>
<dbReference type="RefSeq" id="WP_133544091.1">
    <property type="nucleotide sequence ID" value="NZ_SNYQ01000003.1"/>
</dbReference>
<dbReference type="Proteomes" id="UP000295657">
    <property type="component" value="Unassembled WGS sequence"/>
</dbReference>
<comment type="caution">
    <text evidence="2">The sequence shown here is derived from an EMBL/GenBank/DDBJ whole genome shotgun (WGS) entry which is preliminary data.</text>
</comment>
<name>A0A4R6VBZ2_9PAST</name>
<organism evidence="2 3">
    <name type="scientific">Mesocricetibacter intestinalis</name>
    <dbReference type="NCBI Taxonomy" id="1521930"/>
    <lineage>
        <taxon>Bacteria</taxon>
        <taxon>Pseudomonadati</taxon>
        <taxon>Pseudomonadota</taxon>
        <taxon>Gammaproteobacteria</taxon>
        <taxon>Pasteurellales</taxon>
        <taxon>Pasteurellaceae</taxon>
        <taxon>Mesocricetibacter</taxon>
    </lineage>
</organism>
<dbReference type="AlphaFoldDB" id="A0A4R6VBZ2"/>
<evidence type="ECO:0000313" key="2">
    <source>
        <dbReference type="EMBL" id="TDQ57936.1"/>
    </source>
</evidence>
<protein>
    <recommendedName>
        <fullName evidence="4">Outer membrane protein with beta-barrel domain</fullName>
    </recommendedName>
</protein>
<proteinExistence type="predicted"/>
<feature type="signal peptide" evidence="1">
    <location>
        <begin position="1"/>
        <end position="20"/>
    </location>
</feature>
<keyword evidence="1" id="KW-0732">Signal</keyword>
<dbReference type="InterPro" id="IPR011250">
    <property type="entry name" value="OMP/PagP_B-barrel"/>
</dbReference>
<evidence type="ECO:0000256" key="1">
    <source>
        <dbReference type="SAM" id="SignalP"/>
    </source>
</evidence>
<gene>
    <name evidence="2" type="ORF">EDC45_1003</name>
</gene>
<sequence length="234" mass="26765">MKTKSLVLTTFLLFPLLAGAQSGGFNFYTKAGIDLTSRFETLQIPTEENELFPAPAGSKKNTFSPSIFLETTYNIFPQTELGLGMGYIKRKGFLYQGSIVERGQVETESYKVNRYSSVPLYVTLKQNYALNRNMGLYFKTDLGYSLNKTADTAYRLYQNNIKQFERPIKFKTKDGFYLGLVIGIEYKSLLAELGYYHSNSALSYEQHNPRQRITHSHNSSYNNDALRFSIGFKF</sequence>
<dbReference type="OrthoDB" id="5687300at2"/>
<evidence type="ECO:0008006" key="4">
    <source>
        <dbReference type="Google" id="ProtNLM"/>
    </source>
</evidence>